<feature type="transmembrane region" description="Helical" evidence="8">
    <location>
        <begin position="159"/>
        <end position="177"/>
    </location>
</feature>
<organism evidence="9 10">
    <name type="scientific">Legionella erythra</name>
    <dbReference type="NCBI Taxonomy" id="448"/>
    <lineage>
        <taxon>Bacteria</taxon>
        <taxon>Pseudomonadati</taxon>
        <taxon>Pseudomonadota</taxon>
        <taxon>Gammaproteobacteria</taxon>
        <taxon>Legionellales</taxon>
        <taxon>Legionellaceae</taxon>
        <taxon>Legionella</taxon>
    </lineage>
</organism>
<name>A0A0W0TJA0_LEGER</name>
<keyword evidence="5 8" id="KW-1133">Transmembrane helix</keyword>
<dbReference type="AlphaFoldDB" id="A0A0W0TJA0"/>
<keyword evidence="6 8" id="KW-0472">Membrane</keyword>
<feature type="transmembrane region" description="Helical" evidence="8">
    <location>
        <begin position="184"/>
        <end position="202"/>
    </location>
</feature>
<evidence type="ECO:0000313" key="9">
    <source>
        <dbReference type="EMBL" id="KTC95670.1"/>
    </source>
</evidence>
<keyword evidence="9" id="KW-0328">Glycosyltransferase</keyword>
<accession>A0A0W0TJA0</accession>
<keyword evidence="7" id="KW-0460">Magnesium</keyword>
<feature type="transmembrane region" description="Helical" evidence="8">
    <location>
        <begin position="284"/>
        <end position="303"/>
    </location>
</feature>
<evidence type="ECO:0000256" key="7">
    <source>
        <dbReference type="PIRSR" id="PIRSR600715-1"/>
    </source>
</evidence>
<dbReference type="InterPro" id="IPR000715">
    <property type="entry name" value="Glycosyl_transferase_4"/>
</dbReference>
<feature type="transmembrane region" description="Helical" evidence="8">
    <location>
        <begin position="234"/>
        <end position="255"/>
    </location>
</feature>
<dbReference type="CDD" id="cd06854">
    <property type="entry name" value="GT_WbpL_WbcO_like"/>
    <property type="match status" value="1"/>
</dbReference>
<gene>
    <name evidence="9" type="primary">wecA</name>
    <name evidence="9" type="ORF">Lery_1965</name>
</gene>
<protein>
    <submittedName>
        <fullName evidence="9">Alpha-N-acetylglucosaminyltransferase</fullName>
    </submittedName>
</protein>
<comment type="cofactor">
    <cofactor evidence="7">
        <name>Mg(2+)</name>
        <dbReference type="ChEBI" id="CHEBI:18420"/>
    </cofactor>
</comment>
<evidence type="ECO:0000256" key="4">
    <source>
        <dbReference type="ARBA" id="ARBA00022692"/>
    </source>
</evidence>
<dbReference type="Pfam" id="PF00953">
    <property type="entry name" value="Glycos_transf_4"/>
    <property type="match status" value="1"/>
</dbReference>
<evidence type="ECO:0000256" key="6">
    <source>
        <dbReference type="ARBA" id="ARBA00023136"/>
    </source>
</evidence>
<evidence type="ECO:0000256" key="3">
    <source>
        <dbReference type="ARBA" id="ARBA00022679"/>
    </source>
</evidence>
<dbReference type="Proteomes" id="UP000054773">
    <property type="component" value="Unassembled WGS sequence"/>
</dbReference>
<keyword evidence="2" id="KW-1003">Cell membrane</keyword>
<dbReference type="PANTHER" id="PTHR22926">
    <property type="entry name" value="PHOSPHO-N-ACETYLMURAMOYL-PENTAPEPTIDE-TRANSFERASE"/>
    <property type="match status" value="1"/>
</dbReference>
<feature type="transmembrane region" description="Helical" evidence="8">
    <location>
        <begin position="102"/>
        <end position="119"/>
    </location>
</feature>
<evidence type="ECO:0000256" key="2">
    <source>
        <dbReference type="ARBA" id="ARBA00022475"/>
    </source>
</evidence>
<dbReference type="PANTHER" id="PTHR22926:SF3">
    <property type="entry name" value="UNDECAPRENYL-PHOSPHATE ALPHA-N-ACETYLGLUCOSAMINYL 1-PHOSPHATE TRANSFERASE"/>
    <property type="match status" value="1"/>
</dbReference>
<feature type="binding site" evidence="7">
    <location>
        <position position="211"/>
    </location>
    <ligand>
        <name>Mg(2+)</name>
        <dbReference type="ChEBI" id="CHEBI:18420"/>
    </ligand>
</feature>
<dbReference type="GO" id="GO:0009103">
    <property type="term" value="P:lipopolysaccharide biosynthetic process"/>
    <property type="evidence" value="ECO:0007669"/>
    <property type="project" value="TreeGrafter"/>
</dbReference>
<dbReference type="GO" id="GO:0016757">
    <property type="term" value="F:glycosyltransferase activity"/>
    <property type="evidence" value="ECO:0007669"/>
    <property type="project" value="UniProtKB-KW"/>
</dbReference>
<dbReference type="GO" id="GO:0046872">
    <property type="term" value="F:metal ion binding"/>
    <property type="evidence" value="ECO:0007669"/>
    <property type="project" value="UniProtKB-KW"/>
</dbReference>
<keyword evidence="3 9" id="KW-0808">Transferase</keyword>
<dbReference type="STRING" id="448.Lery_1965"/>
<feature type="transmembrane region" description="Helical" evidence="8">
    <location>
        <begin position="72"/>
        <end position="90"/>
    </location>
</feature>
<dbReference type="GO" id="GO:0016780">
    <property type="term" value="F:phosphotransferase activity, for other substituted phosphate groups"/>
    <property type="evidence" value="ECO:0007669"/>
    <property type="project" value="InterPro"/>
</dbReference>
<feature type="transmembrane region" description="Helical" evidence="8">
    <location>
        <begin position="131"/>
        <end position="153"/>
    </location>
</feature>
<sequence length="341" mass="37310">MIPMASYGFLLILSCASTGLVRRYALTTNLLDIPNARSSHTIPTPRGGGIAFVICFLAAIGFVLIKQRITPSMGFIFMGPGLLVAVLGFLDDRYQLPAVYRLIGHFALAVGAVLLLDNFTNLPLFSSHREWLWTGQILAVFYLVWGLNLFNFMDGIDGLAAAETVCICIGGSLLYFLQGNRELLALPLLLAAAVGGFLIWNFPPARIFMGDAGSGFLGFSVSILSLQAAMVQERLFWCWFILAGVFFTDATLTLIRRGLRGARLLEAHRTHAYQHAVQYYGKHWPITVGVILINLFWLLPIAVMLEKGFMGIIPSLALAYLPLAALAFKFNAGKEAVDAAC</sequence>
<reference evidence="9 10" key="1">
    <citation type="submission" date="2015-11" db="EMBL/GenBank/DDBJ databases">
        <title>Genomic analysis of 38 Legionella species identifies large and diverse effector repertoires.</title>
        <authorList>
            <person name="Burstein D."/>
            <person name="Amaro F."/>
            <person name="Zusman T."/>
            <person name="Lifshitz Z."/>
            <person name="Cohen O."/>
            <person name="Gilbert J.A."/>
            <person name="Pupko T."/>
            <person name="Shuman H.A."/>
            <person name="Segal G."/>
        </authorList>
    </citation>
    <scope>NUCLEOTIDE SEQUENCE [LARGE SCALE GENOMIC DNA]</scope>
    <source>
        <strain evidence="9 10">SE-32A-C8</strain>
    </source>
</reference>
<feature type="binding site" evidence="7">
    <location>
        <position position="151"/>
    </location>
    <ligand>
        <name>Mg(2+)</name>
        <dbReference type="ChEBI" id="CHEBI:18420"/>
    </ligand>
</feature>
<evidence type="ECO:0000256" key="1">
    <source>
        <dbReference type="ARBA" id="ARBA00004651"/>
    </source>
</evidence>
<comment type="caution">
    <text evidence="9">The sequence shown here is derived from an EMBL/GenBank/DDBJ whole genome shotgun (WGS) entry which is preliminary data.</text>
</comment>
<dbReference type="GO" id="GO:0044038">
    <property type="term" value="P:cell wall macromolecule biosynthetic process"/>
    <property type="evidence" value="ECO:0007669"/>
    <property type="project" value="TreeGrafter"/>
</dbReference>
<dbReference type="PATRIC" id="fig|448.7.peg.2062"/>
<dbReference type="EMBL" id="LNYA01000032">
    <property type="protein sequence ID" value="KTC95670.1"/>
    <property type="molecule type" value="Genomic_DNA"/>
</dbReference>
<feature type="transmembrane region" description="Helical" evidence="8">
    <location>
        <begin position="309"/>
        <end position="328"/>
    </location>
</feature>
<evidence type="ECO:0000256" key="5">
    <source>
        <dbReference type="ARBA" id="ARBA00022989"/>
    </source>
</evidence>
<keyword evidence="7" id="KW-0479">Metal-binding</keyword>
<comment type="subcellular location">
    <subcellularLocation>
        <location evidence="1">Cell membrane</location>
        <topology evidence="1">Multi-pass membrane protein</topology>
    </subcellularLocation>
</comment>
<feature type="transmembrane region" description="Helical" evidence="8">
    <location>
        <begin position="47"/>
        <end position="65"/>
    </location>
</feature>
<dbReference type="RefSeq" id="WP_237759207.1">
    <property type="nucleotide sequence ID" value="NZ_CAAAHY010000014.1"/>
</dbReference>
<dbReference type="GO" id="GO:0071555">
    <property type="term" value="P:cell wall organization"/>
    <property type="evidence" value="ECO:0007669"/>
    <property type="project" value="TreeGrafter"/>
</dbReference>
<evidence type="ECO:0000256" key="8">
    <source>
        <dbReference type="SAM" id="Phobius"/>
    </source>
</evidence>
<keyword evidence="10" id="KW-1185">Reference proteome</keyword>
<proteinExistence type="predicted"/>
<dbReference type="GO" id="GO:0005886">
    <property type="term" value="C:plasma membrane"/>
    <property type="evidence" value="ECO:0007669"/>
    <property type="project" value="UniProtKB-SubCell"/>
</dbReference>
<evidence type="ECO:0000313" key="10">
    <source>
        <dbReference type="Proteomes" id="UP000054773"/>
    </source>
</evidence>
<keyword evidence="4 8" id="KW-0812">Transmembrane</keyword>